<sequence length="90" mass="9914">MFNNLSPIPLDQIVRNNPPVKTLPQIPLLSERLGNVRHEGLGDRIKCTSKADCALVEAALEQCFGGSSLKFPQIPQNVAHKLKVLQNDDL</sequence>
<evidence type="ECO:0000313" key="2">
    <source>
        <dbReference type="Proteomes" id="UP000753908"/>
    </source>
</evidence>
<protein>
    <submittedName>
        <fullName evidence="1">Uncharacterized protein</fullName>
    </submittedName>
</protein>
<evidence type="ECO:0000313" key="1">
    <source>
        <dbReference type="EMBL" id="MBW4543333.1"/>
    </source>
</evidence>
<reference evidence="1" key="1">
    <citation type="submission" date="2021-05" db="EMBL/GenBank/DDBJ databases">
        <authorList>
            <person name="Pietrasiak N."/>
            <person name="Ward R."/>
            <person name="Stajich J.E."/>
            <person name="Kurbessoian T."/>
        </authorList>
    </citation>
    <scope>NUCLEOTIDE SEQUENCE</scope>
    <source>
        <strain evidence="1">CPER-KK1</strain>
    </source>
</reference>
<proteinExistence type="predicted"/>
<dbReference type="EMBL" id="JAHHIF010000003">
    <property type="protein sequence ID" value="MBW4543333.1"/>
    <property type="molecule type" value="Genomic_DNA"/>
</dbReference>
<name>A0A951PH00_9CYAN</name>
<accession>A0A951PH00</accession>
<comment type="caution">
    <text evidence="1">The sequence shown here is derived from an EMBL/GenBank/DDBJ whole genome shotgun (WGS) entry which is preliminary data.</text>
</comment>
<reference evidence="1" key="2">
    <citation type="journal article" date="2022" name="Microbiol. Resour. Announc.">
        <title>Metagenome Sequencing to Explore Phylogenomics of Terrestrial Cyanobacteria.</title>
        <authorList>
            <person name="Ward R.D."/>
            <person name="Stajich J.E."/>
            <person name="Johansen J.R."/>
            <person name="Huntemann M."/>
            <person name="Clum A."/>
            <person name="Foster B."/>
            <person name="Foster B."/>
            <person name="Roux S."/>
            <person name="Palaniappan K."/>
            <person name="Varghese N."/>
            <person name="Mukherjee S."/>
            <person name="Reddy T.B.K."/>
            <person name="Daum C."/>
            <person name="Copeland A."/>
            <person name="Chen I.A."/>
            <person name="Ivanova N.N."/>
            <person name="Kyrpides N.C."/>
            <person name="Shapiro N."/>
            <person name="Eloe-Fadrosh E.A."/>
            <person name="Pietrasiak N."/>
        </authorList>
    </citation>
    <scope>NUCLEOTIDE SEQUENCE</scope>
    <source>
        <strain evidence="1">CPER-KK1</strain>
    </source>
</reference>
<organism evidence="1 2">
    <name type="scientific">Symplocastrum torsivum CPER-KK1</name>
    <dbReference type="NCBI Taxonomy" id="450513"/>
    <lineage>
        <taxon>Bacteria</taxon>
        <taxon>Bacillati</taxon>
        <taxon>Cyanobacteriota</taxon>
        <taxon>Cyanophyceae</taxon>
        <taxon>Oscillatoriophycideae</taxon>
        <taxon>Oscillatoriales</taxon>
        <taxon>Microcoleaceae</taxon>
        <taxon>Symplocastrum</taxon>
    </lineage>
</organism>
<dbReference type="AlphaFoldDB" id="A0A951PH00"/>
<gene>
    <name evidence="1" type="ORF">KME25_02630</name>
</gene>
<dbReference type="Proteomes" id="UP000753908">
    <property type="component" value="Unassembled WGS sequence"/>
</dbReference>